<dbReference type="Pfam" id="PF12784">
    <property type="entry name" value="PDDEXK_2"/>
    <property type="match status" value="1"/>
</dbReference>
<sequence>MKFISPKVDYAFKKIFGSEQSKDILISFLNAIIYGGEKIIQSLTIINPYNPGQAMTLKDTYLDIKAVLSDGSIVVIEMQIARVSAFSKRVIYNLSKAYTNQLGIGENYLSLTPVIAVTITDFILFNQTPDVINQFIFQEKTKKIAYPDTELQLIFIELPKFKKTLSELNSLSDKWIYFIKEAATLDAIPDNLREVREIELALNIANQAKMTVEELDMVDRRGIMLQDEKGRITYAKEEGKEEGKLTEAIALILRQLKKRFGEINIAITSQIEMLSIEELERLGEDFLDFNRLADLEHWLEERSR</sequence>
<dbReference type="EMBL" id="DS989846">
    <property type="protein sequence ID" value="EDX76322.1"/>
    <property type="molecule type" value="Genomic_DNA"/>
</dbReference>
<dbReference type="InterPro" id="IPR025587">
    <property type="entry name" value="DUF4351"/>
</dbReference>
<dbReference type="NCBIfam" id="TIGR01784">
    <property type="entry name" value="T_den_put_tspse"/>
    <property type="match status" value="1"/>
</dbReference>
<dbReference type="eggNOG" id="COG5464">
    <property type="taxonomic scope" value="Bacteria"/>
</dbReference>
<dbReference type="AlphaFoldDB" id="B4VP58"/>
<dbReference type="InterPro" id="IPR010106">
    <property type="entry name" value="RpnA"/>
</dbReference>
<feature type="domain" description="DUF4351" evidence="1">
    <location>
        <begin position="241"/>
        <end position="299"/>
    </location>
</feature>
<dbReference type="PANTHER" id="PTHR41317:SF1">
    <property type="entry name" value="PD-(D_E)XK NUCLEASE FAMILY TRANSPOSASE"/>
    <property type="match status" value="1"/>
</dbReference>
<accession>B4VP58</accession>
<name>B4VP58_9CYAN</name>
<dbReference type="STRING" id="118168.MC7420_4578"/>
<proteinExistence type="predicted"/>
<evidence type="ECO:0000313" key="3">
    <source>
        <dbReference type="Proteomes" id="UP000003835"/>
    </source>
</evidence>
<dbReference type="OrthoDB" id="451742at2"/>
<evidence type="ECO:0000313" key="2">
    <source>
        <dbReference type="EMBL" id="EDX76322.1"/>
    </source>
</evidence>
<organism evidence="2 3">
    <name type="scientific">Coleofasciculus chthonoplastes PCC 7420</name>
    <dbReference type="NCBI Taxonomy" id="118168"/>
    <lineage>
        <taxon>Bacteria</taxon>
        <taxon>Bacillati</taxon>
        <taxon>Cyanobacteriota</taxon>
        <taxon>Cyanophyceae</taxon>
        <taxon>Coleofasciculales</taxon>
        <taxon>Coleofasciculaceae</taxon>
        <taxon>Coleofasciculus</taxon>
    </lineage>
</organism>
<protein>
    <recommendedName>
        <fullName evidence="1">DUF4351 domain-containing protein</fullName>
    </recommendedName>
</protein>
<dbReference type="Pfam" id="PF14261">
    <property type="entry name" value="DUF4351"/>
    <property type="match status" value="1"/>
</dbReference>
<gene>
    <name evidence="2" type="ORF">MC7420_4578</name>
</gene>
<evidence type="ECO:0000259" key="1">
    <source>
        <dbReference type="Pfam" id="PF14261"/>
    </source>
</evidence>
<dbReference type="HOGENOM" id="CLU_057504_1_2_3"/>
<dbReference type="RefSeq" id="WP_006100056.1">
    <property type="nucleotide sequence ID" value="NZ_DS989846.1"/>
</dbReference>
<dbReference type="PANTHER" id="PTHR41317">
    <property type="entry name" value="PD-(D_E)XK NUCLEASE FAMILY TRANSPOSASE"/>
    <property type="match status" value="1"/>
</dbReference>
<keyword evidence="3" id="KW-1185">Reference proteome</keyword>
<reference evidence="2 3" key="1">
    <citation type="submission" date="2008-07" db="EMBL/GenBank/DDBJ databases">
        <authorList>
            <person name="Tandeau de Marsac N."/>
            <person name="Ferriera S."/>
            <person name="Johnson J."/>
            <person name="Kravitz S."/>
            <person name="Beeson K."/>
            <person name="Sutton G."/>
            <person name="Rogers Y.-H."/>
            <person name="Friedman R."/>
            <person name="Frazier M."/>
            <person name="Venter J.C."/>
        </authorList>
    </citation>
    <scope>NUCLEOTIDE SEQUENCE [LARGE SCALE GENOMIC DNA]</scope>
    <source>
        <strain evidence="2 3">PCC 7420</strain>
    </source>
</reference>
<dbReference type="Proteomes" id="UP000003835">
    <property type="component" value="Unassembled WGS sequence"/>
</dbReference>